<evidence type="ECO:0000313" key="9">
    <source>
        <dbReference type="EMBL" id="ELZ80977.1"/>
    </source>
</evidence>
<dbReference type="InterPro" id="IPR035906">
    <property type="entry name" value="MetI-like_sf"/>
</dbReference>
<feature type="transmembrane region" description="Helical" evidence="7">
    <location>
        <begin position="115"/>
        <end position="137"/>
    </location>
</feature>
<name>M0HBA1_HALEO</name>
<keyword evidence="2 7" id="KW-0813">Transport</keyword>
<feature type="transmembrane region" description="Helical" evidence="7">
    <location>
        <begin position="143"/>
        <end position="162"/>
    </location>
</feature>
<gene>
    <name evidence="9" type="ORF">C453_18610</name>
</gene>
<dbReference type="InterPro" id="IPR000515">
    <property type="entry name" value="MetI-like"/>
</dbReference>
<comment type="caution">
    <text evidence="9">The sequence shown here is derived from an EMBL/GenBank/DDBJ whole genome shotgun (WGS) entry which is preliminary data.</text>
</comment>
<evidence type="ECO:0000313" key="10">
    <source>
        <dbReference type="Proteomes" id="UP000011612"/>
    </source>
</evidence>
<comment type="subcellular location">
    <subcellularLocation>
        <location evidence="1 7">Cell membrane</location>
        <topology evidence="1 7">Multi-pass membrane protein</topology>
    </subcellularLocation>
</comment>
<dbReference type="STRING" id="1230453.C453_18610"/>
<evidence type="ECO:0000256" key="6">
    <source>
        <dbReference type="ARBA" id="ARBA00023136"/>
    </source>
</evidence>
<accession>M0HBA1</accession>
<evidence type="ECO:0000256" key="5">
    <source>
        <dbReference type="ARBA" id="ARBA00022989"/>
    </source>
</evidence>
<dbReference type="PATRIC" id="fig|1230453.4.peg.3703"/>
<evidence type="ECO:0000256" key="3">
    <source>
        <dbReference type="ARBA" id="ARBA00022475"/>
    </source>
</evidence>
<reference evidence="9 10" key="1">
    <citation type="journal article" date="2014" name="PLoS Genet.">
        <title>Phylogenetically driven sequencing of extremely halophilic archaea reveals strategies for static and dynamic osmo-response.</title>
        <authorList>
            <person name="Becker E.A."/>
            <person name="Seitzer P.M."/>
            <person name="Tritt A."/>
            <person name="Larsen D."/>
            <person name="Krusor M."/>
            <person name="Yao A.I."/>
            <person name="Wu D."/>
            <person name="Madern D."/>
            <person name="Eisen J.A."/>
            <person name="Darling A.E."/>
            <person name="Facciotti M.T."/>
        </authorList>
    </citation>
    <scope>NUCLEOTIDE SEQUENCE [LARGE SCALE GENOMIC DNA]</scope>
    <source>
        <strain evidence="9 10">ATCC BAA-1513</strain>
    </source>
</reference>
<dbReference type="PROSITE" id="PS50928">
    <property type="entry name" value="ABC_TM1"/>
    <property type="match status" value="1"/>
</dbReference>
<dbReference type="PANTHER" id="PTHR30151">
    <property type="entry name" value="ALKANE SULFONATE ABC TRANSPORTER-RELATED, MEMBRANE SUBUNIT"/>
    <property type="match status" value="1"/>
</dbReference>
<keyword evidence="6 7" id="KW-0472">Membrane</keyword>
<feature type="transmembrane region" description="Helical" evidence="7">
    <location>
        <begin position="206"/>
        <end position="227"/>
    </location>
</feature>
<dbReference type="OrthoDB" id="50379at2157"/>
<evidence type="ECO:0000256" key="7">
    <source>
        <dbReference type="RuleBase" id="RU363032"/>
    </source>
</evidence>
<feature type="transmembrane region" description="Helical" evidence="7">
    <location>
        <begin position="239"/>
        <end position="258"/>
    </location>
</feature>
<dbReference type="Proteomes" id="UP000011612">
    <property type="component" value="Unassembled WGS sequence"/>
</dbReference>
<keyword evidence="3" id="KW-1003">Cell membrane</keyword>
<keyword evidence="10" id="KW-1185">Reference proteome</keyword>
<feature type="transmembrane region" description="Helical" evidence="7">
    <location>
        <begin position="25"/>
        <end position="44"/>
    </location>
</feature>
<organism evidence="9 10">
    <name type="scientific">Haloferax elongans ATCC BAA-1513</name>
    <dbReference type="NCBI Taxonomy" id="1230453"/>
    <lineage>
        <taxon>Archaea</taxon>
        <taxon>Methanobacteriati</taxon>
        <taxon>Methanobacteriota</taxon>
        <taxon>Stenosarchaea group</taxon>
        <taxon>Halobacteria</taxon>
        <taxon>Halobacteriales</taxon>
        <taxon>Haloferacaceae</taxon>
        <taxon>Haloferax</taxon>
    </lineage>
</organism>
<dbReference type="SUPFAM" id="SSF161098">
    <property type="entry name" value="MetI-like"/>
    <property type="match status" value="1"/>
</dbReference>
<dbReference type="AlphaFoldDB" id="M0HBA1"/>
<dbReference type="EMBL" id="AOLK01000024">
    <property type="protein sequence ID" value="ELZ80977.1"/>
    <property type="molecule type" value="Genomic_DNA"/>
</dbReference>
<protein>
    <submittedName>
        <fullName evidence="9">Binding-protein-dependent transporters inner membrane component</fullName>
    </submittedName>
</protein>
<dbReference type="GO" id="GO:0055085">
    <property type="term" value="P:transmembrane transport"/>
    <property type="evidence" value="ECO:0007669"/>
    <property type="project" value="InterPro"/>
</dbReference>
<dbReference type="PANTHER" id="PTHR30151:SF0">
    <property type="entry name" value="ABC TRANSPORTER PERMEASE PROTEIN MJ0413-RELATED"/>
    <property type="match status" value="1"/>
</dbReference>
<evidence type="ECO:0000256" key="4">
    <source>
        <dbReference type="ARBA" id="ARBA00022692"/>
    </source>
</evidence>
<proteinExistence type="inferred from homology"/>
<evidence type="ECO:0000256" key="1">
    <source>
        <dbReference type="ARBA" id="ARBA00004651"/>
    </source>
</evidence>
<keyword evidence="5 7" id="KW-1133">Transmembrane helix</keyword>
<dbReference type="Gene3D" id="1.10.3720.10">
    <property type="entry name" value="MetI-like"/>
    <property type="match status" value="1"/>
</dbReference>
<keyword evidence="4 7" id="KW-0812">Transmembrane</keyword>
<evidence type="ECO:0000256" key="2">
    <source>
        <dbReference type="ARBA" id="ARBA00022448"/>
    </source>
</evidence>
<dbReference type="CDD" id="cd06261">
    <property type="entry name" value="TM_PBP2"/>
    <property type="match status" value="1"/>
</dbReference>
<evidence type="ECO:0000259" key="8">
    <source>
        <dbReference type="PROSITE" id="PS50928"/>
    </source>
</evidence>
<dbReference type="GO" id="GO:0005886">
    <property type="term" value="C:plasma membrane"/>
    <property type="evidence" value="ECO:0007669"/>
    <property type="project" value="UniProtKB-SubCell"/>
</dbReference>
<comment type="similarity">
    <text evidence="7">Belongs to the binding-protein-dependent transport system permease family.</text>
</comment>
<dbReference type="RefSeq" id="WP_008326959.1">
    <property type="nucleotide sequence ID" value="NZ_AOLK01000024.1"/>
</dbReference>
<dbReference type="Pfam" id="PF00528">
    <property type="entry name" value="BPD_transp_1"/>
    <property type="match status" value="1"/>
</dbReference>
<feature type="transmembrane region" description="Helical" evidence="7">
    <location>
        <begin position="81"/>
        <end position="103"/>
    </location>
</feature>
<feature type="domain" description="ABC transmembrane type-1" evidence="8">
    <location>
        <begin position="77"/>
        <end position="257"/>
    </location>
</feature>
<sequence length="275" mass="30191">MSVQSRGEAWFSRLNDWAEQTTFPIGYLSILGLLVLWELGALLVTSSFGPPLIPRVEVVAVQLYTMLVTEGTAYSDIFATLFRVFVGFTAAIVVGIPIGLWMGSDDRVEFVLDPLISTLYPIPRIAFYPLLLAILGLGHAPKLVIIFIESLIPILLGSYYGVQSVSKLHIWSGKNFGASRTQIFRDIVLPASLPYIFSGIRMAMPIALIVTVVTELVASSQGIGYLIIRAQGSFEYETVFAGVVLISILGIVFDQILARLRGRLLFWAGDVSIDM</sequence>